<comment type="caution">
    <text evidence="3">The sequence shown here is derived from an EMBL/GenBank/DDBJ whole genome shotgun (WGS) entry which is preliminary data.</text>
</comment>
<keyword evidence="2" id="KW-0732">Signal</keyword>
<protein>
    <submittedName>
        <fullName evidence="3">Uncharacterized protein</fullName>
    </submittedName>
</protein>
<evidence type="ECO:0000313" key="3">
    <source>
        <dbReference type="EMBL" id="KAK9760282.1"/>
    </source>
</evidence>
<evidence type="ECO:0000256" key="1">
    <source>
        <dbReference type="SAM" id="MobiDB-lite"/>
    </source>
</evidence>
<dbReference type="Proteomes" id="UP001479436">
    <property type="component" value="Unassembled WGS sequence"/>
</dbReference>
<accession>A0ABR2WFJ1</accession>
<feature type="region of interest" description="Disordered" evidence="1">
    <location>
        <begin position="52"/>
        <end position="109"/>
    </location>
</feature>
<name>A0ABR2WFJ1_9FUNG</name>
<evidence type="ECO:0000256" key="2">
    <source>
        <dbReference type="SAM" id="SignalP"/>
    </source>
</evidence>
<proteinExistence type="predicted"/>
<keyword evidence="4" id="KW-1185">Reference proteome</keyword>
<dbReference type="EMBL" id="JASJQH010002319">
    <property type="protein sequence ID" value="KAK9760282.1"/>
    <property type="molecule type" value="Genomic_DNA"/>
</dbReference>
<evidence type="ECO:0000313" key="4">
    <source>
        <dbReference type="Proteomes" id="UP001479436"/>
    </source>
</evidence>
<feature type="compositionally biased region" description="Basic and acidic residues" evidence="1">
    <location>
        <begin position="52"/>
        <end position="62"/>
    </location>
</feature>
<gene>
    <name evidence="3" type="ORF">K7432_015869</name>
</gene>
<organism evidence="3 4">
    <name type="scientific">Basidiobolus ranarum</name>
    <dbReference type="NCBI Taxonomy" id="34480"/>
    <lineage>
        <taxon>Eukaryota</taxon>
        <taxon>Fungi</taxon>
        <taxon>Fungi incertae sedis</taxon>
        <taxon>Zoopagomycota</taxon>
        <taxon>Entomophthoromycotina</taxon>
        <taxon>Basidiobolomycetes</taxon>
        <taxon>Basidiobolales</taxon>
        <taxon>Basidiobolaceae</taxon>
        <taxon>Basidiobolus</taxon>
    </lineage>
</organism>
<sequence length="109" mass="11475">MKFNIGLLCILCVILQVTADPGLFDSIRTAVRKGATDIGNFFTGGRFSKKAEETKPRVEASKPKGPKIEIAPGVYGYASDSSTGQRGAPVPGQDLGIPGSIGQADIPRR</sequence>
<feature type="signal peptide" evidence="2">
    <location>
        <begin position="1"/>
        <end position="19"/>
    </location>
</feature>
<reference evidence="3 4" key="1">
    <citation type="submission" date="2023-04" db="EMBL/GenBank/DDBJ databases">
        <title>Genome of Basidiobolus ranarum AG-B5.</title>
        <authorList>
            <person name="Stajich J.E."/>
            <person name="Carter-House D."/>
            <person name="Gryganskyi A."/>
        </authorList>
    </citation>
    <scope>NUCLEOTIDE SEQUENCE [LARGE SCALE GENOMIC DNA]</scope>
    <source>
        <strain evidence="3 4">AG-B5</strain>
    </source>
</reference>
<feature type="chain" id="PRO_5045752150" evidence="2">
    <location>
        <begin position="20"/>
        <end position="109"/>
    </location>
</feature>